<protein>
    <submittedName>
        <fullName evidence="2">Uncharacterized protein</fullName>
    </submittedName>
</protein>
<gene>
    <name evidence="2" type="ORF">PIB30_065604</name>
</gene>
<proteinExistence type="predicted"/>
<evidence type="ECO:0000256" key="1">
    <source>
        <dbReference type="SAM" id="MobiDB-lite"/>
    </source>
</evidence>
<evidence type="ECO:0000313" key="2">
    <source>
        <dbReference type="EMBL" id="MED6137505.1"/>
    </source>
</evidence>
<organism evidence="2 3">
    <name type="scientific">Stylosanthes scabra</name>
    <dbReference type="NCBI Taxonomy" id="79078"/>
    <lineage>
        <taxon>Eukaryota</taxon>
        <taxon>Viridiplantae</taxon>
        <taxon>Streptophyta</taxon>
        <taxon>Embryophyta</taxon>
        <taxon>Tracheophyta</taxon>
        <taxon>Spermatophyta</taxon>
        <taxon>Magnoliopsida</taxon>
        <taxon>eudicotyledons</taxon>
        <taxon>Gunneridae</taxon>
        <taxon>Pentapetalae</taxon>
        <taxon>rosids</taxon>
        <taxon>fabids</taxon>
        <taxon>Fabales</taxon>
        <taxon>Fabaceae</taxon>
        <taxon>Papilionoideae</taxon>
        <taxon>50 kb inversion clade</taxon>
        <taxon>dalbergioids sensu lato</taxon>
        <taxon>Dalbergieae</taxon>
        <taxon>Pterocarpus clade</taxon>
        <taxon>Stylosanthes</taxon>
    </lineage>
</organism>
<evidence type="ECO:0000313" key="3">
    <source>
        <dbReference type="Proteomes" id="UP001341840"/>
    </source>
</evidence>
<comment type="caution">
    <text evidence="2">The sequence shown here is derived from an EMBL/GenBank/DDBJ whole genome shotgun (WGS) entry which is preliminary data.</text>
</comment>
<feature type="region of interest" description="Disordered" evidence="1">
    <location>
        <begin position="72"/>
        <end position="123"/>
    </location>
</feature>
<name>A0ABU6SME9_9FABA</name>
<reference evidence="2 3" key="1">
    <citation type="journal article" date="2023" name="Plants (Basel)">
        <title>Bridging the Gap: Combining Genomics and Transcriptomics Approaches to Understand Stylosanthes scabra, an Orphan Legume from the Brazilian Caatinga.</title>
        <authorList>
            <person name="Ferreira-Neto J.R.C."/>
            <person name="da Silva M.D."/>
            <person name="Binneck E."/>
            <person name="de Melo N.F."/>
            <person name="da Silva R.H."/>
            <person name="de Melo A.L.T.M."/>
            <person name="Pandolfi V."/>
            <person name="Bustamante F.O."/>
            <person name="Brasileiro-Vidal A.C."/>
            <person name="Benko-Iseppon A.M."/>
        </authorList>
    </citation>
    <scope>NUCLEOTIDE SEQUENCE [LARGE SCALE GENOMIC DNA]</scope>
    <source>
        <tissue evidence="2">Leaves</tissue>
    </source>
</reference>
<sequence length="176" mass="20119">MNCVSYTRVTGAEEEEPAVQSGIRRLATREREQIELGGRSGGLQCVRGSRSSWQIKLEGILRRLATREREQIELGGRSGGDATRRRQHLQRSSYEEVKLRIQGEEKDSRSERKLPPAPSEIKLPRRQCKLRPALAERREERLQINGTGACREKGEERWCTPTGKKGRKAESLWLVL</sequence>
<feature type="compositionally biased region" description="Basic and acidic residues" evidence="1">
    <location>
        <begin position="93"/>
        <end position="114"/>
    </location>
</feature>
<keyword evidence="3" id="KW-1185">Reference proteome</keyword>
<dbReference type="Proteomes" id="UP001341840">
    <property type="component" value="Unassembled WGS sequence"/>
</dbReference>
<accession>A0ABU6SME9</accession>
<dbReference type="EMBL" id="JASCZI010061071">
    <property type="protein sequence ID" value="MED6137505.1"/>
    <property type="molecule type" value="Genomic_DNA"/>
</dbReference>